<dbReference type="PANTHER" id="PTHR30244:SF34">
    <property type="entry name" value="DTDP-4-AMINO-4,6-DIDEOXYGALACTOSE TRANSAMINASE"/>
    <property type="match status" value="1"/>
</dbReference>
<dbReference type="HOGENOM" id="CLU_033332_0_3_0"/>
<accession>Q1ILE9</accession>
<comment type="similarity">
    <text evidence="3 6">Belongs to the DegT/DnrJ/EryC1 family.</text>
</comment>
<dbReference type="eggNOG" id="COG0399">
    <property type="taxonomic scope" value="Bacteria"/>
</dbReference>
<evidence type="ECO:0000313" key="8">
    <source>
        <dbReference type="Proteomes" id="UP000002432"/>
    </source>
</evidence>
<keyword evidence="2 5" id="KW-0663">Pyridoxal phosphate</keyword>
<evidence type="ECO:0000256" key="4">
    <source>
        <dbReference type="PIRSR" id="PIRSR000390-1"/>
    </source>
</evidence>
<dbReference type="InterPro" id="IPR015421">
    <property type="entry name" value="PyrdxlP-dep_Trfase_major"/>
</dbReference>
<reference evidence="7 8" key="1">
    <citation type="journal article" date="2009" name="Appl. Environ. Microbiol.">
        <title>Three genomes from the phylum Acidobacteria provide insight into the lifestyles of these microorganisms in soils.</title>
        <authorList>
            <person name="Ward N.L."/>
            <person name="Challacombe J.F."/>
            <person name="Janssen P.H."/>
            <person name="Henrissat B."/>
            <person name="Coutinho P.M."/>
            <person name="Wu M."/>
            <person name="Xie G."/>
            <person name="Haft D.H."/>
            <person name="Sait M."/>
            <person name="Badger J."/>
            <person name="Barabote R.D."/>
            <person name="Bradley B."/>
            <person name="Brettin T.S."/>
            <person name="Brinkac L.M."/>
            <person name="Bruce D."/>
            <person name="Creasy T."/>
            <person name="Daugherty S.C."/>
            <person name="Davidsen T.M."/>
            <person name="DeBoy R.T."/>
            <person name="Detter J.C."/>
            <person name="Dodson R.J."/>
            <person name="Durkin A.S."/>
            <person name="Ganapathy A."/>
            <person name="Gwinn-Giglio M."/>
            <person name="Han C.S."/>
            <person name="Khouri H."/>
            <person name="Kiss H."/>
            <person name="Kothari S.P."/>
            <person name="Madupu R."/>
            <person name="Nelson K.E."/>
            <person name="Nelson W.C."/>
            <person name="Paulsen I."/>
            <person name="Penn K."/>
            <person name="Ren Q."/>
            <person name="Rosovitz M.J."/>
            <person name="Selengut J.D."/>
            <person name="Shrivastava S."/>
            <person name="Sullivan S.A."/>
            <person name="Tapia R."/>
            <person name="Thompson L.S."/>
            <person name="Watkins K.L."/>
            <person name="Yang Q."/>
            <person name="Yu C."/>
            <person name="Zafar N."/>
            <person name="Zhou L."/>
            <person name="Kuske C.R."/>
        </authorList>
    </citation>
    <scope>NUCLEOTIDE SEQUENCE [LARGE SCALE GENOMIC DNA]</scope>
    <source>
        <strain evidence="7 8">Ellin345</strain>
    </source>
</reference>
<sequence>MKAETKLAEPQLQVPFHSADVGEAEAQAAADVIRSGWLTMGARTIEFERQFAEYVGAKHAIAVNSCTAALHLALEAIHLQQGDEVLVPTTTFTATGEVVTYFGAKPVLVDVEPDTLLMSVADAAARITPKTKAIIPVHYGGQPCDMDEILALAAKHNIHVIEDAAHSLPASYKGRPVGCISEITAFSFYATKTLSTGEGGMITTGNDDLAARMRIMRLHGIGRDAWKRYSAEGSWYYEVLDAGFKYNLTDIAAAIGLVQLGKCDDMNVRRAAVVQRYNDAFASMNELQVPTTKPDRQSAWHLYPLRFHLDRIKIDRKEVICQLKDRGIGTSVHFIPLHLHPYYQSAYGYRRGDLPAAEREYERYVSLPLFPGMTYEQIDHVIHSVKQIVKANRR</sequence>
<dbReference type="GO" id="GO:0008483">
    <property type="term" value="F:transaminase activity"/>
    <property type="evidence" value="ECO:0007669"/>
    <property type="project" value="UniProtKB-KW"/>
</dbReference>
<feature type="modified residue" description="N6-(pyridoxal phosphate)lysine" evidence="5">
    <location>
        <position position="192"/>
    </location>
</feature>
<dbReference type="PIRSF" id="PIRSF000390">
    <property type="entry name" value="PLP_StrS"/>
    <property type="match status" value="1"/>
</dbReference>
<dbReference type="FunFam" id="3.90.1150.10:FF:000030">
    <property type="entry name" value="UDP-4-amino-4-deoxy-L-arabinose--oxoglutarate aminotransferase"/>
    <property type="match status" value="1"/>
</dbReference>
<dbReference type="RefSeq" id="WP_011524100.1">
    <property type="nucleotide sequence ID" value="NC_008009.1"/>
</dbReference>
<dbReference type="GO" id="GO:0000271">
    <property type="term" value="P:polysaccharide biosynthetic process"/>
    <property type="evidence" value="ECO:0007669"/>
    <property type="project" value="TreeGrafter"/>
</dbReference>
<dbReference type="SUPFAM" id="SSF53383">
    <property type="entry name" value="PLP-dependent transferases"/>
    <property type="match status" value="1"/>
</dbReference>
<dbReference type="PANTHER" id="PTHR30244">
    <property type="entry name" value="TRANSAMINASE"/>
    <property type="match status" value="1"/>
</dbReference>
<dbReference type="Gene3D" id="3.40.640.10">
    <property type="entry name" value="Type I PLP-dependent aspartate aminotransferase-like (Major domain)"/>
    <property type="match status" value="1"/>
</dbReference>
<organism evidence="7 8">
    <name type="scientific">Koribacter versatilis (strain Ellin345)</name>
    <dbReference type="NCBI Taxonomy" id="204669"/>
    <lineage>
        <taxon>Bacteria</taxon>
        <taxon>Pseudomonadati</taxon>
        <taxon>Acidobacteriota</taxon>
        <taxon>Terriglobia</taxon>
        <taxon>Terriglobales</taxon>
        <taxon>Candidatus Korobacteraceae</taxon>
        <taxon>Candidatus Korobacter</taxon>
    </lineage>
</organism>
<dbReference type="KEGG" id="aba:Acid345_3300"/>
<dbReference type="Pfam" id="PF01041">
    <property type="entry name" value="DegT_DnrJ_EryC1"/>
    <property type="match status" value="1"/>
</dbReference>
<dbReference type="STRING" id="204669.Acid345_3300"/>
<proteinExistence type="inferred from homology"/>
<dbReference type="InterPro" id="IPR015422">
    <property type="entry name" value="PyrdxlP-dep_Trfase_small"/>
</dbReference>
<dbReference type="GO" id="GO:0030170">
    <property type="term" value="F:pyridoxal phosphate binding"/>
    <property type="evidence" value="ECO:0007669"/>
    <property type="project" value="TreeGrafter"/>
</dbReference>
<keyword evidence="7" id="KW-0808">Transferase</keyword>
<keyword evidence="7" id="KW-0032">Aminotransferase</keyword>
<keyword evidence="8" id="KW-1185">Reference proteome</keyword>
<evidence type="ECO:0000256" key="3">
    <source>
        <dbReference type="ARBA" id="ARBA00037999"/>
    </source>
</evidence>
<evidence type="ECO:0000256" key="6">
    <source>
        <dbReference type="RuleBase" id="RU004508"/>
    </source>
</evidence>
<dbReference type="InterPro" id="IPR015424">
    <property type="entry name" value="PyrdxlP-dep_Trfase"/>
</dbReference>
<dbReference type="EnsemblBacteria" id="ABF42301">
    <property type="protein sequence ID" value="ABF42301"/>
    <property type="gene ID" value="Acid345_3300"/>
</dbReference>
<protein>
    <submittedName>
        <fullName evidence="7">DegT/DnrJ/EryC1/StrS aminotransferase</fullName>
    </submittedName>
</protein>
<dbReference type="InterPro" id="IPR000653">
    <property type="entry name" value="DegT/StrS_aminotransferase"/>
</dbReference>
<dbReference type="CDD" id="cd00616">
    <property type="entry name" value="AHBA_syn"/>
    <property type="match status" value="1"/>
</dbReference>
<feature type="active site" description="Proton acceptor" evidence="4">
    <location>
        <position position="192"/>
    </location>
</feature>
<dbReference type="OrthoDB" id="9810913at2"/>
<name>Q1ILE9_KORVE</name>
<comment type="cofactor">
    <cofactor evidence="1">
        <name>pyridoxal 5'-phosphate</name>
        <dbReference type="ChEBI" id="CHEBI:597326"/>
    </cofactor>
</comment>
<evidence type="ECO:0000256" key="2">
    <source>
        <dbReference type="ARBA" id="ARBA00022898"/>
    </source>
</evidence>
<gene>
    <name evidence="7" type="ordered locus">Acid345_3300</name>
</gene>
<dbReference type="EMBL" id="CP000360">
    <property type="protein sequence ID" value="ABF42301.1"/>
    <property type="molecule type" value="Genomic_DNA"/>
</dbReference>
<dbReference type="AlphaFoldDB" id="Q1ILE9"/>
<evidence type="ECO:0000256" key="1">
    <source>
        <dbReference type="ARBA" id="ARBA00001933"/>
    </source>
</evidence>
<evidence type="ECO:0000256" key="5">
    <source>
        <dbReference type="PIRSR" id="PIRSR000390-2"/>
    </source>
</evidence>
<dbReference type="Proteomes" id="UP000002432">
    <property type="component" value="Chromosome"/>
</dbReference>
<dbReference type="Gene3D" id="3.90.1150.10">
    <property type="entry name" value="Aspartate Aminotransferase, domain 1"/>
    <property type="match status" value="1"/>
</dbReference>
<evidence type="ECO:0000313" key="7">
    <source>
        <dbReference type="EMBL" id="ABF42301.1"/>
    </source>
</evidence>